<dbReference type="Proteomes" id="UP000087171">
    <property type="component" value="Chromosome Ca6"/>
</dbReference>
<dbReference type="Gene3D" id="1.10.110.10">
    <property type="entry name" value="Plant lipid-transfer and hydrophobic proteins"/>
    <property type="match status" value="1"/>
</dbReference>
<dbReference type="InterPro" id="IPR016140">
    <property type="entry name" value="Bifunc_inhib/LTP/seed_store"/>
</dbReference>
<name>A0A1S3EAP5_CICAR</name>
<keyword evidence="5" id="KW-0446">Lipid-binding</keyword>
<dbReference type="FunFam" id="1.10.110.10:FF:000002">
    <property type="entry name" value="Non-specific lipid-transfer protein"/>
    <property type="match status" value="1"/>
</dbReference>
<evidence type="ECO:0000256" key="3">
    <source>
        <dbReference type="ARBA" id="ARBA00022729"/>
    </source>
</evidence>
<gene>
    <name evidence="9" type="primary">LOC101489329</name>
</gene>
<dbReference type="STRING" id="3827.A0A1S3EAP5"/>
<comment type="similarity">
    <text evidence="1 5">Belongs to the plant LTP family.</text>
</comment>
<dbReference type="AlphaFoldDB" id="A0A1S3EAP5"/>
<dbReference type="InterPro" id="IPR000528">
    <property type="entry name" value="Plant_nsLTP"/>
</dbReference>
<dbReference type="InterPro" id="IPR036312">
    <property type="entry name" value="Bifun_inhib/LTP/seed_sf"/>
</dbReference>
<dbReference type="PaxDb" id="3827-XP_004506518.1"/>
<keyword evidence="4" id="KW-1015">Disulfide bond</keyword>
<dbReference type="KEGG" id="cam:101489329"/>
<keyword evidence="3 6" id="KW-0732">Signal</keyword>
<feature type="signal peptide" evidence="6">
    <location>
        <begin position="1"/>
        <end position="25"/>
    </location>
</feature>
<dbReference type="PRINTS" id="PR00382">
    <property type="entry name" value="LIPIDTRNSFER"/>
</dbReference>
<keyword evidence="8" id="KW-1185">Reference proteome</keyword>
<dbReference type="SMART" id="SM00499">
    <property type="entry name" value="AAI"/>
    <property type="match status" value="1"/>
</dbReference>
<proteinExistence type="inferred from homology"/>
<protein>
    <recommendedName>
        <fullName evidence="5">Non-specific lipid-transfer protein</fullName>
    </recommendedName>
</protein>
<evidence type="ECO:0000259" key="7">
    <source>
        <dbReference type="SMART" id="SM00499"/>
    </source>
</evidence>
<dbReference type="OrthoDB" id="1370018at2759"/>
<comment type="function">
    <text evidence="5">Plant non-specific lipid-transfer proteins transfer phospholipids as well as galactolipids across membranes. May play a role in wax or cutin deposition in the cell walls of expanding epidermal cells and certain secretory tissues.</text>
</comment>
<dbReference type="RefSeq" id="XP_012572902.1">
    <property type="nucleotide sequence ID" value="XM_012717448.2"/>
</dbReference>
<dbReference type="Pfam" id="PF00234">
    <property type="entry name" value="Tryp_alpha_amyl"/>
    <property type="match status" value="1"/>
</dbReference>
<evidence type="ECO:0000256" key="2">
    <source>
        <dbReference type="ARBA" id="ARBA00022448"/>
    </source>
</evidence>
<dbReference type="PANTHER" id="PTHR33076">
    <property type="entry name" value="NON-SPECIFIC LIPID-TRANSFER PROTEIN 2-RELATED"/>
    <property type="match status" value="1"/>
</dbReference>
<accession>A0A1S3EAP5</accession>
<feature type="chain" id="PRO_5010251752" description="Non-specific lipid-transfer protein" evidence="6">
    <location>
        <begin position="26"/>
        <end position="117"/>
    </location>
</feature>
<dbReference type="SUPFAM" id="SSF47699">
    <property type="entry name" value="Bifunctional inhibitor/lipid-transfer protein/seed storage 2S albumin"/>
    <property type="match status" value="1"/>
</dbReference>
<dbReference type="GO" id="GO:0008289">
    <property type="term" value="F:lipid binding"/>
    <property type="evidence" value="ECO:0007669"/>
    <property type="project" value="UniProtKB-KW"/>
</dbReference>
<reference evidence="9" key="2">
    <citation type="submission" date="2025-08" db="UniProtKB">
        <authorList>
            <consortium name="RefSeq"/>
        </authorList>
    </citation>
    <scope>IDENTIFICATION</scope>
    <source>
        <tissue evidence="9">Etiolated seedlings</tissue>
    </source>
</reference>
<dbReference type="GeneID" id="101489329"/>
<evidence type="ECO:0000256" key="4">
    <source>
        <dbReference type="ARBA" id="ARBA00023157"/>
    </source>
</evidence>
<evidence type="ECO:0000256" key="1">
    <source>
        <dbReference type="ARBA" id="ARBA00009748"/>
    </source>
</evidence>
<feature type="domain" description="Bifunctional inhibitor/plant lipid transfer protein/seed storage helical" evidence="7">
    <location>
        <begin position="28"/>
        <end position="113"/>
    </location>
</feature>
<reference evidence="8" key="1">
    <citation type="journal article" date="2013" name="Nat. Biotechnol.">
        <title>Draft genome sequence of chickpea (Cicer arietinum) provides a resource for trait improvement.</title>
        <authorList>
            <person name="Varshney R.K."/>
            <person name="Song C."/>
            <person name="Saxena R.K."/>
            <person name="Azam S."/>
            <person name="Yu S."/>
            <person name="Sharpe A.G."/>
            <person name="Cannon S."/>
            <person name="Baek J."/>
            <person name="Rosen B.D."/>
            <person name="Tar'an B."/>
            <person name="Millan T."/>
            <person name="Zhang X."/>
            <person name="Ramsay L.D."/>
            <person name="Iwata A."/>
            <person name="Wang Y."/>
            <person name="Nelson W."/>
            <person name="Farmer A.D."/>
            <person name="Gaur P.M."/>
            <person name="Soderlund C."/>
            <person name="Penmetsa R.V."/>
            <person name="Xu C."/>
            <person name="Bharti A.K."/>
            <person name="He W."/>
            <person name="Winter P."/>
            <person name="Zhao S."/>
            <person name="Hane J.K."/>
            <person name="Carrasquilla-Garcia N."/>
            <person name="Condie J.A."/>
            <person name="Upadhyaya H.D."/>
            <person name="Luo M.C."/>
            <person name="Thudi M."/>
            <person name="Gowda C.L."/>
            <person name="Singh N.P."/>
            <person name="Lichtenzveig J."/>
            <person name="Gali K.K."/>
            <person name="Rubio J."/>
            <person name="Nadarajan N."/>
            <person name="Dolezel J."/>
            <person name="Bansal K.C."/>
            <person name="Xu X."/>
            <person name="Edwards D."/>
            <person name="Zhang G."/>
            <person name="Kahl G."/>
            <person name="Gil J."/>
            <person name="Singh K.B."/>
            <person name="Datta S.K."/>
            <person name="Jackson S.A."/>
            <person name="Wang J."/>
            <person name="Cook D.R."/>
        </authorList>
    </citation>
    <scope>NUCLEOTIDE SEQUENCE [LARGE SCALE GENOMIC DNA]</scope>
    <source>
        <strain evidence="8">cv. CDC Frontier</strain>
    </source>
</reference>
<sequence length="117" mass="12718">MVMRKFTYLTMMIFMILGIQQTIVALTCSQVERKLTPCVAYVTGSGGAVPQPCCEGVRALNNQAVTTSDRQATCRCIKTLAKELRGLNLDTLAELPSKCGVNLPYTLGPSTDCNKIK</sequence>
<organism evidence="8 9">
    <name type="scientific">Cicer arietinum</name>
    <name type="common">Chickpea</name>
    <name type="synonym">Garbanzo</name>
    <dbReference type="NCBI Taxonomy" id="3827"/>
    <lineage>
        <taxon>Eukaryota</taxon>
        <taxon>Viridiplantae</taxon>
        <taxon>Streptophyta</taxon>
        <taxon>Embryophyta</taxon>
        <taxon>Tracheophyta</taxon>
        <taxon>Spermatophyta</taxon>
        <taxon>Magnoliopsida</taxon>
        <taxon>eudicotyledons</taxon>
        <taxon>Gunneridae</taxon>
        <taxon>Pentapetalae</taxon>
        <taxon>rosids</taxon>
        <taxon>fabids</taxon>
        <taxon>Fabales</taxon>
        <taxon>Fabaceae</taxon>
        <taxon>Papilionoideae</taxon>
        <taxon>50 kb inversion clade</taxon>
        <taxon>NPAAA clade</taxon>
        <taxon>Hologalegina</taxon>
        <taxon>IRL clade</taxon>
        <taxon>Cicereae</taxon>
        <taxon>Cicer</taxon>
    </lineage>
</organism>
<dbReference type="CDD" id="cd01960">
    <property type="entry name" value="nsLTP1"/>
    <property type="match status" value="1"/>
</dbReference>
<keyword evidence="2 5" id="KW-0813">Transport</keyword>
<evidence type="ECO:0000313" key="9">
    <source>
        <dbReference type="RefSeq" id="XP_012572902.1"/>
    </source>
</evidence>
<evidence type="ECO:0000313" key="8">
    <source>
        <dbReference type="Proteomes" id="UP000087171"/>
    </source>
</evidence>
<evidence type="ECO:0000256" key="6">
    <source>
        <dbReference type="SAM" id="SignalP"/>
    </source>
</evidence>
<evidence type="ECO:0000256" key="5">
    <source>
        <dbReference type="RuleBase" id="RU000628"/>
    </source>
</evidence>
<dbReference type="GO" id="GO:0006869">
    <property type="term" value="P:lipid transport"/>
    <property type="evidence" value="ECO:0007669"/>
    <property type="project" value="InterPro"/>
</dbReference>